<dbReference type="Proteomes" id="UP000697127">
    <property type="component" value="Unassembled WGS sequence"/>
</dbReference>
<organism evidence="2 3">
    <name type="scientific">Pichia californica</name>
    <dbReference type="NCBI Taxonomy" id="460514"/>
    <lineage>
        <taxon>Eukaryota</taxon>
        <taxon>Fungi</taxon>
        <taxon>Dikarya</taxon>
        <taxon>Ascomycota</taxon>
        <taxon>Saccharomycotina</taxon>
        <taxon>Pichiomycetes</taxon>
        <taxon>Pichiales</taxon>
        <taxon>Pichiaceae</taxon>
        <taxon>Pichia</taxon>
    </lineage>
</organism>
<dbReference type="OrthoDB" id="4074002at2759"/>
<evidence type="ECO:0000259" key="1">
    <source>
        <dbReference type="Pfam" id="PF18795"/>
    </source>
</evidence>
<keyword evidence="3" id="KW-1185">Reference proteome</keyword>
<sequence>MTIADPIVQRFSNHLLELYDDPYKEPDEILLNEFEDKIRYDDIVKEDTSMLGQLAPLILQIINSNDTTAITKNYAIKFLDILLPHYSFNQIITIFSPDLLLKAFQGNDNLKRVIAKILQRTDSSKIVNAPLFLCLFKTFANPETSLSTVNEVQKAIVSVTLESDQIRQMYLNNIDIVHLLNGMKHDKIVQSRVIDLVCQVLIVVPLLPTSIYLVSEEELARSNDLLFYRFCVGTWQTLLNQVHYDDSLLFLKEKMKPQIDFCCRKFVGEKTLIDDKEIFFDYDDFGTVYFLITVSFVFPDYFRDYNSKYNIIKYASETYRQYSKSLTFLSGVNTVFMRDSEELFENLKLSNATVKLFCRLLNDRTILNERLTVDKFPPTIFDKLVFDDIFEIFGTLCDDNLLIKKLITDWSNIVKRVISFNIVNNVILVSDSLKVYLEKILKSGVSLGELEEPVREKLKKIKGVFTITVEEPLTENM</sequence>
<feature type="domain" description="DNA mismatch repair protein HSM3 N-terminal" evidence="1">
    <location>
        <begin position="25"/>
        <end position="227"/>
    </location>
</feature>
<comment type="caution">
    <text evidence="2">The sequence shown here is derived from an EMBL/GenBank/DDBJ whole genome shotgun (WGS) entry which is preliminary data.</text>
</comment>
<protein>
    <recommendedName>
        <fullName evidence="1">DNA mismatch repair protein HSM3 N-terminal domain-containing protein</fullName>
    </recommendedName>
</protein>
<evidence type="ECO:0000313" key="2">
    <source>
        <dbReference type="EMBL" id="KAG0687843.1"/>
    </source>
</evidence>
<dbReference type="AlphaFoldDB" id="A0A9P7BG31"/>
<dbReference type="EMBL" id="PUHW01000209">
    <property type="protein sequence ID" value="KAG0687843.1"/>
    <property type="molecule type" value="Genomic_DNA"/>
</dbReference>
<dbReference type="Pfam" id="PF18795">
    <property type="entry name" value="HSM3_N"/>
    <property type="match status" value="1"/>
</dbReference>
<dbReference type="InterPro" id="IPR041335">
    <property type="entry name" value="HSM3_N"/>
</dbReference>
<accession>A0A9P7BG31</accession>
<dbReference type="Gene3D" id="1.25.10.50">
    <property type="match status" value="1"/>
</dbReference>
<proteinExistence type="predicted"/>
<reference evidence="2" key="1">
    <citation type="submission" date="2020-11" db="EMBL/GenBank/DDBJ databases">
        <title>Kefir isolates.</title>
        <authorList>
            <person name="Marcisauskas S."/>
            <person name="Kim Y."/>
            <person name="Blasche S."/>
        </authorList>
    </citation>
    <scope>NUCLEOTIDE SEQUENCE</scope>
    <source>
        <strain evidence="2">Olga-1</strain>
    </source>
</reference>
<evidence type="ECO:0000313" key="3">
    <source>
        <dbReference type="Proteomes" id="UP000697127"/>
    </source>
</evidence>
<name>A0A9P7BG31_9ASCO</name>
<gene>
    <name evidence="2" type="ORF">C6P40_001783</name>
</gene>